<dbReference type="Proteomes" id="UP001066276">
    <property type="component" value="Chromosome 6"/>
</dbReference>
<name>A0AAV7QZM8_PLEWA</name>
<evidence type="ECO:0000256" key="1">
    <source>
        <dbReference type="SAM" id="MobiDB-lite"/>
    </source>
</evidence>
<reference evidence="2" key="1">
    <citation type="journal article" date="2022" name="bioRxiv">
        <title>Sequencing and chromosome-scale assembly of the giantPleurodeles waltlgenome.</title>
        <authorList>
            <person name="Brown T."/>
            <person name="Elewa A."/>
            <person name="Iarovenko S."/>
            <person name="Subramanian E."/>
            <person name="Araus A.J."/>
            <person name="Petzold A."/>
            <person name="Susuki M."/>
            <person name="Suzuki K.-i.T."/>
            <person name="Hayashi T."/>
            <person name="Toyoda A."/>
            <person name="Oliveira C."/>
            <person name="Osipova E."/>
            <person name="Leigh N.D."/>
            <person name="Simon A."/>
            <person name="Yun M.H."/>
        </authorList>
    </citation>
    <scope>NUCLEOTIDE SEQUENCE</scope>
    <source>
        <strain evidence="2">20211129_DDA</strain>
        <tissue evidence="2">Liver</tissue>
    </source>
</reference>
<dbReference type="EMBL" id="JANPWB010000010">
    <property type="protein sequence ID" value="KAJ1145986.1"/>
    <property type="molecule type" value="Genomic_DNA"/>
</dbReference>
<feature type="region of interest" description="Disordered" evidence="1">
    <location>
        <begin position="91"/>
        <end position="116"/>
    </location>
</feature>
<sequence length="177" mass="19825">MELLYSYCQAKSDWNDEGESEHRDKNEIEEWDKFEDLFAPNGNYRKLLKLYVRKSRGVAAATRWAHTPGAMGVPRGEEGFQVKEDWSGNGSVAKKKCGPMAPEDGTKGKRAGQHGSADCQRMMNNFKELMKGMGIPLAEETTVGASTVLTFFGIEVDTVKMEARSPDEKKRVMIEVI</sequence>
<gene>
    <name evidence="2" type="ORF">NDU88_012269</name>
</gene>
<comment type="caution">
    <text evidence="2">The sequence shown here is derived from an EMBL/GenBank/DDBJ whole genome shotgun (WGS) entry which is preliminary data.</text>
</comment>
<evidence type="ECO:0000313" key="3">
    <source>
        <dbReference type="Proteomes" id="UP001066276"/>
    </source>
</evidence>
<proteinExistence type="predicted"/>
<dbReference type="AlphaFoldDB" id="A0AAV7QZM8"/>
<evidence type="ECO:0000313" key="2">
    <source>
        <dbReference type="EMBL" id="KAJ1145986.1"/>
    </source>
</evidence>
<protein>
    <submittedName>
        <fullName evidence="2">Uncharacterized protein</fullName>
    </submittedName>
</protein>
<organism evidence="2 3">
    <name type="scientific">Pleurodeles waltl</name>
    <name type="common">Iberian ribbed newt</name>
    <dbReference type="NCBI Taxonomy" id="8319"/>
    <lineage>
        <taxon>Eukaryota</taxon>
        <taxon>Metazoa</taxon>
        <taxon>Chordata</taxon>
        <taxon>Craniata</taxon>
        <taxon>Vertebrata</taxon>
        <taxon>Euteleostomi</taxon>
        <taxon>Amphibia</taxon>
        <taxon>Batrachia</taxon>
        <taxon>Caudata</taxon>
        <taxon>Salamandroidea</taxon>
        <taxon>Salamandridae</taxon>
        <taxon>Pleurodelinae</taxon>
        <taxon>Pleurodeles</taxon>
    </lineage>
</organism>
<accession>A0AAV7QZM8</accession>
<keyword evidence="3" id="KW-1185">Reference proteome</keyword>